<accession>A0A0E9SGZ0</accession>
<reference evidence="1" key="1">
    <citation type="submission" date="2014-11" db="EMBL/GenBank/DDBJ databases">
        <authorList>
            <person name="Amaro Gonzalez C."/>
        </authorList>
    </citation>
    <scope>NUCLEOTIDE SEQUENCE</scope>
</reference>
<protein>
    <submittedName>
        <fullName evidence="1">Uncharacterized protein</fullName>
    </submittedName>
</protein>
<reference evidence="1" key="2">
    <citation type="journal article" date="2015" name="Fish Shellfish Immunol.">
        <title>Early steps in the European eel (Anguilla anguilla)-Vibrio vulnificus interaction in the gills: Role of the RtxA13 toxin.</title>
        <authorList>
            <person name="Callol A."/>
            <person name="Pajuelo D."/>
            <person name="Ebbesson L."/>
            <person name="Teles M."/>
            <person name="MacKenzie S."/>
            <person name="Amaro C."/>
        </authorList>
    </citation>
    <scope>NUCLEOTIDE SEQUENCE</scope>
</reference>
<dbReference type="AlphaFoldDB" id="A0A0E9SGZ0"/>
<dbReference type="EMBL" id="GBXM01068016">
    <property type="protein sequence ID" value="JAH40561.1"/>
    <property type="molecule type" value="Transcribed_RNA"/>
</dbReference>
<sequence length="43" mass="4916">MLQPFYFISKNQFIFFKRALTAHGFLDNAKLSLAPNGFFCIGT</sequence>
<organism evidence="1">
    <name type="scientific">Anguilla anguilla</name>
    <name type="common">European freshwater eel</name>
    <name type="synonym">Muraena anguilla</name>
    <dbReference type="NCBI Taxonomy" id="7936"/>
    <lineage>
        <taxon>Eukaryota</taxon>
        <taxon>Metazoa</taxon>
        <taxon>Chordata</taxon>
        <taxon>Craniata</taxon>
        <taxon>Vertebrata</taxon>
        <taxon>Euteleostomi</taxon>
        <taxon>Actinopterygii</taxon>
        <taxon>Neopterygii</taxon>
        <taxon>Teleostei</taxon>
        <taxon>Anguilliformes</taxon>
        <taxon>Anguillidae</taxon>
        <taxon>Anguilla</taxon>
    </lineage>
</organism>
<evidence type="ECO:0000313" key="1">
    <source>
        <dbReference type="EMBL" id="JAH40561.1"/>
    </source>
</evidence>
<name>A0A0E9SGZ0_ANGAN</name>
<proteinExistence type="predicted"/>